<gene>
    <name evidence="1" type="ORF">Tci_624094</name>
</gene>
<feature type="non-terminal residue" evidence="1">
    <location>
        <position position="1"/>
    </location>
</feature>
<sequence>YQNKDKQNSLMRIDELHKFNDGTLNDVRTALDDRLKGIQMKYLPQTIWRRSDKERAAEMIEAINKQLKTRRIMRSLEKLILTDSHVTPTKHGRMTKPYSSPRFIANCFNVGYLKMEVKRRSVKVKELQERCIKRLSSYQIKKGMGMLVQSLKCTRLKRSQDGEKRLCLVDDLKAFKITSNTS</sequence>
<comment type="caution">
    <text evidence="1">The sequence shown here is derived from an EMBL/GenBank/DDBJ whole genome shotgun (WGS) entry which is preliminary data.</text>
</comment>
<dbReference type="AlphaFoldDB" id="A0A699JQG6"/>
<dbReference type="EMBL" id="BKCJ010438625">
    <property type="protein sequence ID" value="GFA52122.1"/>
    <property type="molecule type" value="Genomic_DNA"/>
</dbReference>
<organism evidence="1">
    <name type="scientific">Tanacetum cinerariifolium</name>
    <name type="common">Dalmatian daisy</name>
    <name type="synonym">Chrysanthemum cinerariifolium</name>
    <dbReference type="NCBI Taxonomy" id="118510"/>
    <lineage>
        <taxon>Eukaryota</taxon>
        <taxon>Viridiplantae</taxon>
        <taxon>Streptophyta</taxon>
        <taxon>Embryophyta</taxon>
        <taxon>Tracheophyta</taxon>
        <taxon>Spermatophyta</taxon>
        <taxon>Magnoliopsida</taxon>
        <taxon>eudicotyledons</taxon>
        <taxon>Gunneridae</taxon>
        <taxon>Pentapetalae</taxon>
        <taxon>asterids</taxon>
        <taxon>campanulids</taxon>
        <taxon>Asterales</taxon>
        <taxon>Asteraceae</taxon>
        <taxon>Asteroideae</taxon>
        <taxon>Anthemideae</taxon>
        <taxon>Anthemidinae</taxon>
        <taxon>Tanacetum</taxon>
    </lineage>
</organism>
<reference evidence="1" key="1">
    <citation type="journal article" date="2019" name="Sci. Rep.">
        <title>Draft genome of Tanacetum cinerariifolium, the natural source of mosquito coil.</title>
        <authorList>
            <person name="Yamashiro T."/>
            <person name="Shiraishi A."/>
            <person name="Satake H."/>
            <person name="Nakayama K."/>
        </authorList>
    </citation>
    <scope>NUCLEOTIDE SEQUENCE</scope>
</reference>
<proteinExistence type="predicted"/>
<evidence type="ECO:0000313" key="1">
    <source>
        <dbReference type="EMBL" id="GFA52122.1"/>
    </source>
</evidence>
<protein>
    <submittedName>
        <fullName evidence="1">Uncharacterized protein</fullName>
    </submittedName>
</protein>
<name>A0A699JQG6_TANCI</name>
<accession>A0A699JQG6</accession>